<dbReference type="EMBL" id="KV429139">
    <property type="protein sequence ID" value="KZT64153.1"/>
    <property type="molecule type" value="Genomic_DNA"/>
</dbReference>
<dbReference type="Pfam" id="PF20153">
    <property type="entry name" value="DUF6535"/>
    <property type="match status" value="1"/>
</dbReference>
<keyword evidence="2" id="KW-1133">Transmembrane helix</keyword>
<protein>
    <recommendedName>
        <fullName evidence="3">DUF6535 domain-containing protein</fullName>
    </recommendedName>
</protein>
<keyword evidence="2" id="KW-0812">Transmembrane</keyword>
<feature type="transmembrane region" description="Helical" evidence="2">
    <location>
        <begin position="193"/>
        <end position="218"/>
    </location>
</feature>
<evidence type="ECO:0000256" key="2">
    <source>
        <dbReference type="SAM" id="Phobius"/>
    </source>
</evidence>
<keyword evidence="2" id="KW-0472">Membrane</keyword>
<dbReference type="InterPro" id="IPR045338">
    <property type="entry name" value="DUF6535"/>
</dbReference>
<feature type="compositionally biased region" description="Polar residues" evidence="1">
    <location>
        <begin position="1"/>
        <end position="13"/>
    </location>
</feature>
<gene>
    <name evidence="4" type="ORF">DAEQUDRAFT_733011</name>
</gene>
<evidence type="ECO:0000256" key="1">
    <source>
        <dbReference type="SAM" id="MobiDB-lite"/>
    </source>
</evidence>
<feature type="transmembrane region" description="Helical" evidence="2">
    <location>
        <begin position="224"/>
        <end position="247"/>
    </location>
</feature>
<evidence type="ECO:0000259" key="3">
    <source>
        <dbReference type="Pfam" id="PF20153"/>
    </source>
</evidence>
<feature type="domain" description="DUF6535" evidence="3">
    <location>
        <begin position="51"/>
        <end position="221"/>
    </location>
</feature>
<feature type="transmembrane region" description="Helical" evidence="2">
    <location>
        <begin position="131"/>
        <end position="153"/>
    </location>
</feature>
<name>A0A165LA70_9APHY</name>
<keyword evidence="5" id="KW-1185">Reference proteome</keyword>
<organism evidence="4 5">
    <name type="scientific">Daedalea quercina L-15889</name>
    <dbReference type="NCBI Taxonomy" id="1314783"/>
    <lineage>
        <taxon>Eukaryota</taxon>
        <taxon>Fungi</taxon>
        <taxon>Dikarya</taxon>
        <taxon>Basidiomycota</taxon>
        <taxon>Agaricomycotina</taxon>
        <taxon>Agaricomycetes</taxon>
        <taxon>Polyporales</taxon>
        <taxon>Fomitopsis</taxon>
    </lineage>
</organism>
<dbReference type="OrthoDB" id="3219854at2759"/>
<accession>A0A165LA70</accession>
<proteinExistence type="predicted"/>
<dbReference type="STRING" id="1314783.A0A165LA70"/>
<feature type="compositionally biased region" description="Basic and acidic residues" evidence="1">
    <location>
        <begin position="14"/>
        <end position="31"/>
    </location>
</feature>
<feature type="region of interest" description="Disordered" evidence="1">
    <location>
        <begin position="1"/>
        <end position="31"/>
    </location>
</feature>
<sequence>MTQVDMTDSSNMAEKTDQRDETIFMRDPEREDTGLTYESVEEHDPTNESGWRTVADKVWKHEKATVAGWNGQIDTLLVFAGLFSAVLTAFNVQCYPALQPSSSPQALLTLPTDLAGHVLISTSPTGTTPPVAVSMIVVNTLWFLALVLSLIAASVGISVKQWLASYIPPATITSRQSTRLWHLRHRGLRRWRVAAIVSMLAVLLQLALMLFLVGLVVLLWTLNVVVAIVVMVPVALLIVLSVLVAILPTFTPDCPFRSPQAWWIYLLLHRLTRFDGTLKKRLFETRRHFLQRVWRTVVVARDWLDRDNNFLRSQTREKISVSALDTVSVLVAADHLVRDDEFLQEVIIPAFDVVNTSQRDFDACLRAFYALVQARAHTAHPSSSIVAGDPPTMHWFRDEMDSGSVAAMADLTLDMLIKVAEDVRLYRTTQARDMSRILAILQALLAALPRSQSRVLLRLIDWYCEEGTTYRPAHAREEDPVEVIAQHAARYRSKIKALPARKQAILGSKAMSRLEQLLQDPASESFRHRQAERGLLRLIGGILDNRQSPVTKESNDVVLRLCRLLGDTTPISQGTRTTLIWLAARVAADLTLDAECLLHLAACLQQLAKEPHNDIRSQNTMCLCTAIEASLDKMALGGELTAVTQQLLCTLRDLLDSVDRLDRYGIFDYLRGILSIYSVLARKQAHFLTSSDVDKLEICVAACTEIWPQDLAEAQTVREKMAGLHRALQMASFVTPSPHFELSCDAV</sequence>
<evidence type="ECO:0000313" key="4">
    <source>
        <dbReference type="EMBL" id="KZT64153.1"/>
    </source>
</evidence>
<reference evidence="4 5" key="1">
    <citation type="journal article" date="2016" name="Mol. Biol. Evol.">
        <title>Comparative Genomics of Early-Diverging Mushroom-Forming Fungi Provides Insights into the Origins of Lignocellulose Decay Capabilities.</title>
        <authorList>
            <person name="Nagy L.G."/>
            <person name="Riley R."/>
            <person name="Tritt A."/>
            <person name="Adam C."/>
            <person name="Daum C."/>
            <person name="Floudas D."/>
            <person name="Sun H."/>
            <person name="Yadav J.S."/>
            <person name="Pangilinan J."/>
            <person name="Larsson K.H."/>
            <person name="Matsuura K."/>
            <person name="Barry K."/>
            <person name="Labutti K."/>
            <person name="Kuo R."/>
            <person name="Ohm R.A."/>
            <person name="Bhattacharya S.S."/>
            <person name="Shirouzu T."/>
            <person name="Yoshinaga Y."/>
            <person name="Martin F.M."/>
            <person name="Grigoriev I.V."/>
            <person name="Hibbett D.S."/>
        </authorList>
    </citation>
    <scope>NUCLEOTIDE SEQUENCE [LARGE SCALE GENOMIC DNA]</scope>
    <source>
        <strain evidence="4 5">L-15889</strain>
    </source>
</reference>
<dbReference type="AlphaFoldDB" id="A0A165LA70"/>
<dbReference type="Proteomes" id="UP000076727">
    <property type="component" value="Unassembled WGS sequence"/>
</dbReference>
<evidence type="ECO:0000313" key="5">
    <source>
        <dbReference type="Proteomes" id="UP000076727"/>
    </source>
</evidence>